<reference evidence="6" key="1">
    <citation type="submission" date="2021-02" db="EMBL/GenBank/DDBJ databases">
        <authorList>
            <person name="Nowell W R."/>
        </authorList>
    </citation>
    <scope>NUCLEOTIDE SEQUENCE</scope>
</reference>
<sequence length="1345" mass="152566">MNSPYENQQHGQKLLNIVNRGTVDQLFIFLQGFHRIPFYNLTDVLSYEGVIDDQIDFIDWAGTKYDVTPLIIAAGKGSFEKTKVLLVHGANPNKQCATGDTALNLAVHRLKYPIVDLLLQYRANPNLYNQSGKTALHRAAVSYPSEGLQHLQTLLNAGADPNIEDRNQRLPLDEATIVNKPGRLDLNMNIDIPDYLLEIVDIFLAHNPSLIQRAYRAAIIASRLGYDQCLLTLLSYGLDPNIADRTRTAPLHVAVRAMKLSTVQILVAHGADQNLANNRGETALTIAEYLPVDQQQIFINALIETPQTIPSKLQTYPTDTEPAILDVYPLLRNHSNWTFDHDEYRSQTAENSSVQNLLDDSNETFWCCTQSENAWVTFDLKYQHYINGIQIIGCGGYSAPRNGQLDVSNAVNGPWLKVKDFTCLLSQGNKNEFFFPSLETRFVRVILRDNYGGDDIRIESIAFFGLHVRLVELLREYALENSLGTLLMNDINDLETLVENRDEILNSSNKYMNVNEHFRFIRLIDSLKTSQLTFLEWFTMPQTTVIAGEKLRTFSVEGDADVNDRVRLEEKLENSSHVNTALMKDLEPMHNQSLAEFSDYIIKSPGRYKIRVVSAENPQIYTPWQSIVVGPTLFYLPKLNTPTDENSYLASTTFSHTLTTNDNEKTLVCLKKPETNEDKRETRAFITKVYESEDDDDKEEEEEEEEEEAEYDNDDDTEDDTYLTSLKSVENSPYYFPITNVSYTMSASPTNYYAQPRNTHDHGTSANAIEYRDNESYSAQRPFSNNGDWTNTVSRQNKPMVPTRSQDDGYSSQNDRRSRFDTNNREQSNSQGHRSLTPEKYRLLKRRLERLQQREQSYEKNKHQNGHRYGSYNQPKPAPGRDQYDPQPIPASLRDRYDPQPRPAPGRDQYDPQPRPAPGRDQYDPQPKPAPGRDQYDPQPKPAPGRDQYDPQPRPTPGRDQYDPQPRPASPRDRYDPQPRPASPRDRYDPQPKPAPGRDQYDPQPKPAPGRDQYDPQPRPAPGRDQYDPQPRPASPRDRYDPQSKPAPGRDQYDPQPRPAPGRDQYDPQPRAAPGRDQYDPQPRPTASRPQHYNDKIDDYYGHQPNKEYRIVSGSLVLQEIQLSSQQGSNFHNSGSPYIQGTIGRPLDNHPSNDQKISSNQPAHGDQPRPQSYVDHRPGESTVQTNSNSNQENDSPNHYSIGKNSTRPLSPPLPAPQPSVSNRYFFGPRRPGQGFDDDNTNNCIVSSYSPLSPSLRDNNRSDPYFGTQTEIGTNTSPQILYANRPGQSSNTQPIDDENAYAQLDQHSAGGSSPSEPPSLRKKPNQNLSGPGNNRSGVTSYNDQDV</sequence>
<dbReference type="EMBL" id="CAJNOR010002340">
    <property type="protein sequence ID" value="CAF1280631.1"/>
    <property type="molecule type" value="Genomic_DNA"/>
</dbReference>
<dbReference type="InterPro" id="IPR008979">
    <property type="entry name" value="Galactose-bd-like_sf"/>
</dbReference>
<dbReference type="SUPFAM" id="SSF48403">
    <property type="entry name" value="Ankyrin repeat"/>
    <property type="match status" value="1"/>
</dbReference>
<feature type="compositionally biased region" description="Polar residues" evidence="4">
    <location>
        <begin position="1181"/>
        <end position="1207"/>
    </location>
</feature>
<feature type="domain" description="F5/8 type C" evidence="5">
    <location>
        <begin position="319"/>
        <end position="463"/>
    </location>
</feature>
<dbReference type="PRINTS" id="PR01217">
    <property type="entry name" value="PRICHEXTENSN"/>
</dbReference>
<proteinExistence type="predicted"/>
<evidence type="ECO:0000256" key="4">
    <source>
        <dbReference type="SAM" id="MobiDB-lite"/>
    </source>
</evidence>
<evidence type="ECO:0000313" key="6">
    <source>
        <dbReference type="EMBL" id="CAF1280631.1"/>
    </source>
</evidence>
<feature type="compositionally biased region" description="Polar residues" evidence="4">
    <location>
        <begin position="1266"/>
        <end position="1278"/>
    </location>
</feature>
<comment type="caution">
    <text evidence="6">The sequence shown here is derived from an EMBL/GenBank/DDBJ whole genome shotgun (WGS) entry which is preliminary data.</text>
</comment>
<feature type="region of interest" description="Disordered" evidence="4">
    <location>
        <begin position="775"/>
        <end position="840"/>
    </location>
</feature>
<feature type="compositionally biased region" description="Polar residues" evidence="4">
    <location>
        <begin position="1324"/>
        <end position="1345"/>
    </location>
</feature>
<keyword evidence="1" id="KW-0677">Repeat</keyword>
<feature type="region of interest" description="Disordered" evidence="4">
    <location>
        <begin position="1125"/>
        <end position="1345"/>
    </location>
</feature>
<feature type="compositionally biased region" description="Polar residues" evidence="4">
    <location>
        <begin position="1125"/>
        <end position="1139"/>
    </location>
</feature>
<dbReference type="InterPro" id="IPR036770">
    <property type="entry name" value="Ankyrin_rpt-contain_sf"/>
</dbReference>
<feature type="compositionally biased region" description="Polar residues" evidence="4">
    <location>
        <begin position="776"/>
        <end position="797"/>
    </location>
</feature>
<dbReference type="SUPFAM" id="SSF49785">
    <property type="entry name" value="Galactose-binding domain-like"/>
    <property type="match status" value="1"/>
</dbReference>
<gene>
    <name evidence="6" type="ORF">XAT740_LOCUS27796</name>
</gene>
<feature type="compositionally biased region" description="Basic and acidic residues" evidence="4">
    <location>
        <begin position="814"/>
        <end position="824"/>
    </location>
</feature>
<feature type="repeat" description="ANK" evidence="3">
    <location>
        <begin position="98"/>
        <end position="130"/>
    </location>
</feature>
<dbReference type="PROSITE" id="PS50297">
    <property type="entry name" value="ANK_REP_REGION"/>
    <property type="match status" value="3"/>
</dbReference>
<dbReference type="SMART" id="SM00248">
    <property type="entry name" value="ANK"/>
    <property type="match status" value="5"/>
</dbReference>
<feature type="repeat" description="ANK" evidence="3">
    <location>
        <begin position="131"/>
        <end position="166"/>
    </location>
</feature>
<dbReference type="Proteomes" id="UP000663828">
    <property type="component" value="Unassembled WGS sequence"/>
</dbReference>
<dbReference type="InterPro" id="IPR050776">
    <property type="entry name" value="Ank_Repeat/CDKN_Inhibitor"/>
</dbReference>
<feature type="compositionally biased region" description="Basic and acidic residues" evidence="4">
    <location>
        <begin position="970"/>
        <end position="990"/>
    </location>
</feature>
<keyword evidence="2 3" id="KW-0040">ANK repeat</keyword>
<dbReference type="PANTHER" id="PTHR24201">
    <property type="entry name" value="ANK_REP_REGION DOMAIN-CONTAINING PROTEIN"/>
    <property type="match status" value="1"/>
</dbReference>
<evidence type="ECO:0000256" key="3">
    <source>
        <dbReference type="PROSITE-ProRule" id="PRU00023"/>
    </source>
</evidence>
<keyword evidence="7" id="KW-1185">Reference proteome</keyword>
<protein>
    <recommendedName>
        <fullName evidence="5">F5/8 type C domain-containing protein</fullName>
    </recommendedName>
</protein>
<dbReference type="PROSITE" id="PS50022">
    <property type="entry name" value="FA58C_3"/>
    <property type="match status" value="1"/>
</dbReference>
<feature type="repeat" description="ANK" evidence="3">
    <location>
        <begin position="246"/>
        <end position="278"/>
    </location>
</feature>
<feature type="compositionally biased region" description="Basic and acidic residues" evidence="4">
    <location>
        <begin position="1092"/>
        <end position="1106"/>
    </location>
</feature>
<dbReference type="Pfam" id="PF12796">
    <property type="entry name" value="Ank_2"/>
    <property type="match status" value="2"/>
</dbReference>
<feature type="compositionally biased region" description="Polar residues" evidence="4">
    <location>
        <begin position="825"/>
        <end position="834"/>
    </location>
</feature>
<accession>A0A815C8T3</accession>
<evidence type="ECO:0000256" key="1">
    <source>
        <dbReference type="ARBA" id="ARBA00022737"/>
    </source>
</evidence>
<dbReference type="Pfam" id="PF00754">
    <property type="entry name" value="F5_F8_type_C"/>
    <property type="match status" value="1"/>
</dbReference>
<dbReference type="Gene3D" id="2.60.120.260">
    <property type="entry name" value="Galactose-binding domain-like"/>
    <property type="match status" value="1"/>
</dbReference>
<evidence type="ECO:0000259" key="5">
    <source>
        <dbReference type="PROSITE" id="PS50022"/>
    </source>
</evidence>
<feature type="region of interest" description="Disordered" evidence="4">
    <location>
        <begin position="856"/>
        <end position="1106"/>
    </location>
</feature>
<evidence type="ECO:0000313" key="7">
    <source>
        <dbReference type="Proteomes" id="UP000663828"/>
    </source>
</evidence>
<name>A0A815C8T3_ADIRI</name>
<organism evidence="6 7">
    <name type="scientific">Adineta ricciae</name>
    <name type="common">Rotifer</name>
    <dbReference type="NCBI Taxonomy" id="249248"/>
    <lineage>
        <taxon>Eukaryota</taxon>
        <taxon>Metazoa</taxon>
        <taxon>Spiralia</taxon>
        <taxon>Gnathifera</taxon>
        <taxon>Rotifera</taxon>
        <taxon>Eurotatoria</taxon>
        <taxon>Bdelloidea</taxon>
        <taxon>Adinetida</taxon>
        <taxon>Adinetidae</taxon>
        <taxon>Adineta</taxon>
    </lineage>
</organism>
<feature type="compositionally biased region" description="Acidic residues" evidence="4">
    <location>
        <begin position="692"/>
        <end position="720"/>
    </location>
</feature>
<dbReference type="InterPro" id="IPR000421">
    <property type="entry name" value="FA58C"/>
</dbReference>
<evidence type="ECO:0000256" key="2">
    <source>
        <dbReference type="ARBA" id="ARBA00023043"/>
    </source>
</evidence>
<feature type="compositionally biased region" description="Polar residues" evidence="4">
    <location>
        <begin position="1240"/>
        <end position="1256"/>
    </location>
</feature>
<feature type="region of interest" description="Disordered" evidence="4">
    <location>
        <begin position="682"/>
        <end position="720"/>
    </location>
</feature>
<dbReference type="PROSITE" id="PS50088">
    <property type="entry name" value="ANK_REPEAT"/>
    <property type="match status" value="3"/>
</dbReference>
<dbReference type="InterPro" id="IPR002110">
    <property type="entry name" value="Ankyrin_rpt"/>
</dbReference>
<dbReference type="Gene3D" id="1.25.40.20">
    <property type="entry name" value="Ankyrin repeat-containing domain"/>
    <property type="match status" value="2"/>
</dbReference>